<name>A0A6S6T3B9_9BACT</name>
<evidence type="ECO:0000313" key="3">
    <source>
        <dbReference type="EMBL" id="CAA6811207.1"/>
    </source>
</evidence>
<dbReference type="InterPro" id="IPR002575">
    <property type="entry name" value="Aminoglycoside_PTrfase"/>
</dbReference>
<proteinExistence type="inferred from homology"/>
<evidence type="ECO:0000256" key="1">
    <source>
        <dbReference type="ARBA" id="ARBA00038240"/>
    </source>
</evidence>
<dbReference type="AlphaFoldDB" id="A0A6S6T3B9"/>
<dbReference type="SUPFAM" id="SSF56112">
    <property type="entry name" value="Protein kinase-like (PK-like)"/>
    <property type="match status" value="1"/>
</dbReference>
<gene>
    <name evidence="3" type="ORF">HELGO_WM4005</name>
</gene>
<dbReference type="Gene3D" id="3.90.1200.10">
    <property type="match status" value="1"/>
</dbReference>
<dbReference type="PANTHER" id="PTHR21064">
    <property type="entry name" value="AMINOGLYCOSIDE PHOSPHOTRANSFERASE DOMAIN-CONTAINING PROTEIN-RELATED"/>
    <property type="match status" value="1"/>
</dbReference>
<protein>
    <recommendedName>
        <fullName evidence="2">Aminoglycoside phosphotransferase domain-containing protein</fullName>
    </recommendedName>
</protein>
<dbReference type="Pfam" id="PF01636">
    <property type="entry name" value="APH"/>
    <property type="match status" value="1"/>
</dbReference>
<organism evidence="3">
    <name type="scientific">uncultured Sulfurovum sp</name>
    <dbReference type="NCBI Taxonomy" id="269237"/>
    <lineage>
        <taxon>Bacteria</taxon>
        <taxon>Pseudomonadati</taxon>
        <taxon>Campylobacterota</taxon>
        <taxon>Epsilonproteobacteria</taxon>
        <taxon>Campylobacterales</taxon>
        <taxon>Sulfurovaceae</taxon>
        <taxon>Sulfurovum</taxon>
        <taxon>environmental samples</taxon>
    </lineage>
</organism>
<dbReference type="PANTHER" id="PTHR21064:SF6">
    <property type="entry name" value="AMINOGLYCOSIDE PHOSPHOTRANSFERASE DOMAIN-CONTAINING PROTEIN"/>
    <property type="match status" value="1"/>
</dbReference>
<dbReference type="EMBL" id="CACVAU010000038">
    <property type="protein sequence ID" value="CAA6811207.1"/>
    <property type="molecule type" value="Genomic_DNA"/>
</dbReference>
<dbReference type="GO" id="GO:0019202">
    <property type="term" value="F:amino acid kinase activity"/>
    <property type="evidence" value="ECO:0007669"/>
    <property type="project" value="TreeGrafter"/>
</dbReference>
<comment type="similarity">
    <text evidence="1">Belongs to the pseudomonas-type ThrB family.</text>
</comment>
<reference evidence="3" key="1">
    <citation type="submission" date="2020-01" db="EMBL/GenBank/DDBJ databases">
        <authorList>
            <person name="Meier V. D."/>
            <person name="Meier V D."/>
        </authorList>
    </citation>
    <scope>NUCLEOTIDE SEQUENCE</scope>
    <source>
        <strain evidence="3">HLG_WM_MAG_05</strain>
    </source>
</reference>
<dbReference type="InterPro" id="IPR050249">
    <property type="entry name" value="Pseudomonas-type_ThrB"/>
</dbReference>
<feature type="domain" description="Aminoglycoside phosphotransferase" evidence="2">
    <location>
        <begin position="7"/>
        <end position="204"/>
    </location>
</feature>
<accession>A0A6S6T3B9</accession>
<dbReference type="InterPro" id="IPR011009">
    <property type="entry name" value="Kinase-like_dom_sf"/>
</dbReference>
<sequence>MLYDRKDKRYIFKIYESASREKLNNEIELLNSLIALPTPRFLLSTRNRETYQGKTIGLFSYLEGTSLKMLPSLNQISQIGYFLGSFHKQTEKKVSINKNVFTSVRLKQMFEGVQAFDCDEHTKQKFKQCYDLVKDVDLSENGVIHGDLFLDNTKFVDEKLTAVFDFIESCNGSFLFDLSVVVNSWCFDDNYLFKKTHLEALLDEYNRSFGREVNVAELKESMLFASLFYALKRFTTRYIEKRNVAVKSYEEYLIKFDVILREI</sequence>
<evidence type="ECO:0000259" key="2">
    <source>
        <dbReference type="Pfam" id="PF01636"/>
    </source>
</evidence>